<keyword evidence="9" id="KW-0067">ATP-binding</keyword>
<dbReference type="InterPro" id="IPR048693">
    <property type="entry name" value="Cmr2-like_C"/>
</dbReference>
<dbReference type="AlphaFoldDB" id="C0EGD3"/>
<reference evidence="13 14" key="2">
    <citation type="submission" date="2009-02" db="EMBL/GenBank/DDBJ databases">
        <title>Draft genome sequence of Clostridium methylpentosum (DSM 5476).</title>
        <authorList>
            <person name="Sudarsanam P."/>
            <person name="Ley R."/>
            <person name="Guruge J."/>
            <person name="Turnbaugh P.J."/>
            <person name="Mahowald M."/>
            <person name="Liep D."/>
            <person name="Gordon J."/>
        </authorList>
    </citation>
    <scope>NUCLEOTIDE SEQUENCE [LARGE SCALE GENOMIC DNA]</scope>
    <source>
        <strain evidence="13 14">DSM 5476</strain>
    </source>
</reference>
<keyword evidence="10" id="KW-0051">Antiviral defense</keyword>
<keyword evidence="4" id="KW-0540">Nuclease</keyword>
<dbReference type="HOGENOM" id="CLU_017487_1_0_9"/>
<keyword evidence="8" id="KW-0269">Exonuclease</keyword>
<dbReference type="GO" id="GO:0005524">
    <property type="term" value="F:ATP binding"/>
    <property type="evidence" value="ECO:0007669"/>
    <property type="project" value="UniProtKB-KW"/>
</dbReference>
<evidence type="ECO:0000256" key="1">
    <source>
        <dbReference type="ARBA" id="ARBA00005700"/>
    </source>
</evidence>
<dbReference type="GO" id="GO:0051607">
    <property type="term" value="P:defense response to virus"/>
    <property type="evidence" value="ECO:0007669"/>
    <property type="project" value="UniProtKB-KW"/>
</dbReference>
<evidence type="ECO:0000256" key="2">
    <source>
        <dbReference type="ARBA" id="ARBA00014333"/>
    </source>
</evidence>
<evidence type="ECO:0000256" key="8">
    <source>
        <dbReference type="ARBA" id="ARBA00022839"/>
    </source>
</evidence>
<dbReference type="GO" id="GO:0004527">
    <property type="term" value="F:exonuclease activity"/>
    <property type="evidence" value="ECO:0007669"/>
    <property type="project" value="UniProtKB-KW"/>
</dbReference>
<dbReference type="GO" id="GO:0004519">
    <property type="term" value="F:endonuclease activity"/>
    <property type="evidence" value="ECO:0007669"/>
    <property type="project" value="UniProtKB-KW"/>
</dbReference>
<dbReference type="NCBIfam" id="TIGR02578">
    <property type="entry name" value="cas_TM1811_Csm1"/>
    <property type="match status" value="1"/>
</dbReference>
<dbReference type="InterPro" id="IPR013408">
    <property type="entry name" value="Cas10/Csm1"/>
</dbReference>
<dbReference type="InterPro" id="IPR054767">
    <property type="entry name" value="Cas10-Cmr2_palm2"/>
</dbReference>
<dbReference type="PANTHER" id="PTHR36528">
    <property type="entry name" value="CRISPR SYSTEM SINGLE-STRAND-SPECIFIC DEOXYRIBONUCLEASE CAS10/CSM1 (SUBTYPE III-A)"/>
    <property type="match status" value="1"/>
</dbReference>
<keyword evidence="5" id="KW-0547">Nucleotide-binding</keyword>
<evidence type="ECO:0000256" key="9">
    <source>
        <dbReference type="ARBA" id="ARBA00022840"/>
    </source>
</evidence>
<dbReference type="PROSITE" id="PS50887">
    <property type="entry name" value="GGDEF"/>
    <property type="match status" value="1"/>
</dbReference>
<evidence type="ECO:0000256" key="4">
    <source>
        <dbReference type="ARBA" id="ARBA00022722"/>
    </source>
</evidence>
<accession>C0EGD3</accession>
<evidence type="ECO:0000256" key="3">
    <source>
        <dbReference type="ARBA" id="ARBA00022679"/>
    </source>
</evidence>
<keyword evidence="3" id="KW-0808">Transferase</keyword>
<evidence type="ECO:0000256" key="10">
    <source>
        <dbReference type="ARBA" id="ARBA00023118"/>
    </source>
</evidence>
<dbReference type="InterPro" id="IPR000160">
    <property type="entry name" value="GGDEF_dom"/>
</dbReference>
<protein>
    <recommendedName>
        <fullName evidence="2">CRISPR system single-strand-specific deoxyribonuclease Cas10/Csm1 (subtype III-A)</fullName>
    </recommendedName>
    <alternativeName>
        <fullName evidence="11">Cyclic oligoadenylate synthase</fullName>
    </alternativeName>
</protein>
<name>C0EGD3_9FIRM</name>
<feature type="domain" description="GGDEF" evidence="12">
    <location>
        <begin position="455"/>
        <end position="615"/>
    </location>
</feature>
<comment type="similarity">
    <text evidence="1">Belongs to the CRISPR-associated Cas10/Csm1 family.</text>
</comment>
<dbReference type="PANTHER" id="PTHR36528:SF1">
    <property type="entry name" value="CRISPR SYSTEM SINGLE-STRAND-SPECIFIC DEOXYRIBONUCLEASE CAS10_CSM1 (SUBTYPE III-A)"/>
    <property type="match status" value="1"/>
</dbReference>
<evidence type="ECO:0000256" key="6">
    <source>
        <dbReference type="ARBA" id="ARBA00022759"/>
    </source>
</evidence>
<sequence>MNETVAEQTAQQFFRILDSVYRGTESAPRFTALRGKWNCPVGEAGSKDAFADELVAGSVREDTPLISCIFDALSDRKATTHYPAATADRFLYPSAEGKDERQQRRTDFLDRAETISPDKGISPLLELARQQFYYYPSGYRSLSVYERIHLTCCIVNCIALWEQEQPFSAQKNANCFLLVSGGISGIQDFIYTVSGKGALKTLRSRSFYIDVLMEHLVDELLECLGLPRVQMLYTGGGQGYFLLPNTAEVRVAVDRFYGEINEWLLRNIGVSLSVGYGYVPCTADQLLNSSGEYNSLFAALSACLVQKKYSKYTADQLIQLNKQEPAENERECRVCATSDRLDNEGLCSVCGDFIRISSALMDPTRVIAICRSELPEKPSLKLPASGEKTVYLHALSSNEAAHPAASVIRLYHQNPQEGTDLNAIPLYLGNYFYCEKEQKEMPDFNELAGWSQGISRLGVLRADIDNLGSTFSQRLNGVIQEKGTGCGLRWTDELSRQLTLFFKLNINRILKGELGDKKTPFSLTGTEPELPRKVVVVYSGGDDMFLAGSWNHIIEVAVDLYRCFQAYTGKTLTFSAGIGLFPSKYPIRAMALETETLEENAKNLDGKNGVALFGCQTVTNAEGRSSQQCLSCYHWEELVEQVIESKLRAIQEYFALAQNLASGKGNSFLFNLYQYLTALEQDPSQSINIARFAYLLARLEPSSKDSKDKEIIEQYKAFSQNMYHWMMNPTDRRQLITAMQLYMYLTRTKEAEGSE</sequence>
<dbReference type="Pfam" id="PF20824">
    <property type="entry name" value="Cmr2_hel_dom2"/>
    <property type="match status" value="1"/>
</dbReference>
<organism evidence="13 14">
    <name type="scientific">[Clostridium] methylpentosum DSM 5476</name>
    <dbReference type="NCBI Taxonomy" id="537013"/>
    <lineage>
        <taxon>Bacteria</taxon>
        <taxon>Bacillati</taxon>
        <taxon>Bacillota</taxon>
        <taxon>Clostridia</taxon>
        <taxon>Eubacteriales</taxon>
        <taxon>Oscillospiraceae</taxon>
        <taxon>Oscillospiraceae incertae sedis</taxon>
    </lineage>
</organism>
<dbReference type="InterPro" id="IPR043128">
    <property type="entry name" value="Rev_trsase/Diguanyl_cyclase"/>
</dbReference>
<keyword evidence="7" id="KW-0378">Hydrolase</keyword>
<evidence type="ECO:0000313" key="13">
    <source>
        <dbReference type="EMBL" id="EEG29464.1"/>
    </source>
</evidence>
<proteinExistence type="inferred from homology"/>
<keyword evidence="6" id="KW-0255">Endonuclease</keyword>
<reference evidence="13 14" key="1">
    <citation type="submission" date="2009-01" db="EMBL/GenBank/DDBJ databases">
        <authorList>
            <person name="Fulton L."/>
            <person name="Clifton S."/>
            <person name="Fulton B."/>
            <person name="Xu J."/>
            <person name="Minx P."/>
            <person name="Pepin K.H."/>
            <person name="Johnson M."/>
            <person name="Bhonagiri V."/>
            <person name="Nash W.E."/>
            <person name="Mardis E.R."/>
            <person name="Wilson R.K."/>
        </authorList>
    </citation>
    <scope>NUCLEOTIDE SEQUENCE [LARGE SCALE GENOMIC DNA]</scope>
    <source>
        <strain evidence="13 14">DSM 5476</strain>
    </source>
</reference>
<dbReference type="STRING" id="537013.CLOSTMETH_02926"/>
<comment type="caution">
    <text evidence="13">The sequence shown here is derived from an EMBL/GenBank/DDBJ whole genome shotgun (WGS) entry which is preliminary data.</text>
</comment>
<gene>
    <name evidence="13" type="primary">csm1</name>
    <name evidence="13" type="ORF">CLOSTMETH_02926</name>
</gene>
<keyword evidence="14" id="KW-1185">Reference proteome</keyword>
<dbReference type="InterPro" id="IPR052117">
    <property type="entry name" value="Cas10/Csm1_subtype-III-A"/>
</dbReference>
<evidence type="ECO:0000313" key="14">
    <source>
        <dbReference type="Proteomes" id="UP000003340"/>
    </source>
</evidence>
<dbReference type="InterPro" id="IPR041062">
    <property type="entry name" value="Csm1_B"/>
</dbReference>
<dbReference type="GO" id="GO:0016740">
    <property type="term" value="F:transferase activity"/>
    <property type="evidence" value="ECO:0007669"/>
    <property type="project" value="UniProtKB-KW"/>
</dbReference>
<dbReference type="Pfam" id="PF22335">
    <property type="entry name" value="Cas10-Cmr2_palm2"/>
    <property type="match status" value="1"/>
</dbReference>
<evidence type="ECO:0000256" key="7">
    <source>
        <dbReference type="ARBA" id="ARBA00022801"/>
    </source>
</evidence>
<dbReference type="Proteomes" id="UP000003340">
    <property type="component" value="Unassembled WGS sequence"/>
</dbReference>
<dbReference type="eggNOG" id="COG1353">
    <property type="taxonomic scope" value="Bacteria"/>
</dbReference>
<evidence type="ECO:0000256" key="5">
    <source>
        <dbReference type="ARBA" id="ARBA00022741"/>
    </source>
</evidence>
<evidence type="ECO:0000256" key="11">
    <source>
        <dbReference type="ARBA" id="ARBA00032922"/>
    </source>
</evidence>
<dbReference type="Pfam" id="PF18211">
    <property type="entry name" value="Csm1_B"/>
    <property type="match status" value="1"/>
</dbReference>
<dbReference type="EMBL" id="ACEC01000101">
    <property type="protein sequence ID" value="EEG29464.1"/>
    <property type="molecule type" value="Genomic_DNA"/>
</dbReference>
<dbReference type="Gene3D" id="3.30.70.270">
    <property type="match status" value="1"/>
</dbReference>
<evidence type="ECO:0000259" key="12">
    <source>
        <dbReference type="PROSITE" id="PS50887"/>
    </source>
</evidence>